<dbReference type="InterPro" id="IPR008930">
    <property type="entry name" value="Terpenoid_cyclase/PrenylTrfase"/>
</dbReference>
<dbReference type="EMBL" id="JBHRWN010000002">
    <property type="protein sequence ID" value="MFC3477938.1"/>
    <property type="molecule type" value="Genomic_DNA"/>
</dbReference>
<organism evidence="1 2">
    <name type="scientific">Halobacterium litoreum</name>
    <dbReference type="NCBI Taxonomy" id="2039234"/>
    <lineage>
        <taxon>Archaea</taxon>
        <taxon>Methanobacteriati</taxon>
        <taxon>Methanobacteriota</taxon>
        <taxon>Stenosarchaea group</taxon>
        <taxon>Halobacteria</taxon>
        <taxon>Halobacteriales</taxon>
        <taxon>Halobacteriaceae</taxon>
        <taxon>Halobacterium</taxon>
    </lineage>
</organism>
<sequence length="321" mass="36668">MSNTFAQHFGFDAEFDQSAFVDTFGRDSLDTVVEFYQGVVDRRSTGWIPLPDMFFTIGACEMLGVDHSPLSDRVPSYLSELQVGGGYCPVPEEKMEGWRADREPDIYSTYYAVKTLGLLGRSSGVDVDTFVASQQDDGYIYNEEWSNTIPEYRFDSELRQQVLLGLLLTDNVDTDPIVAELDENEFLTPIYYSWRIRKHLDIDPALTDEEAERLGDLQKDGGFREYRLSDKTDEHAGSDHRTWRDQNPPHLFSSFYAYHIASETDSRFSYDTGEFIDFIAGTEDEEGFGVDVNAREFEAPFGRTYTPLEHMMVLLTPSLVQ</sequence>
<dbReference type="RefSeq" id="WP_232570943.1">
    <property type="nucleotide sequence ID" value="NZ_CP089466.1"/>
</dbReference>
<evidence type="ECO:0000313" key="2">
    <source>
        <dbReference type="Proteomes" id="UP001595660"/>
    </source>
</evidence>
<dbReference type="GeneID" id="69119069"/>
<protein>
    <submittedName>
        <fullName evidence="1">Uncharacterized protein</fullName>
    </submittedName>
</protein>
<reference evidence="1 2" key="1">
    <citation type="journal article" date="2019" name="Int. J. Syst. Evol. Microbiol.">
        <title>The Global Catalogue of Microorganisms (GCM) 10K type strain sequencing project: providing services to taxonomists for standard genome sequencing and annotation.</title>
        <authorList>
            <consortium name="The Broad Institute Genomics Platform"/>
            <consortium name="The Broad Institute Genome Sequencing Center for Infectious Disease"/>
            <person name="Wu L."/>
            <person name="Ma J."/>
        </authorList>
    </citation>
    <scope>NUCLEOTIDE SEQUENCE [LARGE SCALE GENOMIC DNA]</scope>
    <source>
        <strain evidence="1 2">CGMCC 1.12562</strain>
    </source>
</reference>
<name>A0ABD5NFB8_9EURY</name>
<dbReference type="SUPFAM" id="SSF48239">
    <property type="entry name" value="Terpenoid cyclases/Protein prenyltransferases"/>
    <property type="match status" value="1"/>
</dbReference>
<gene>
    <name evidence="1" type="ORF">ACFOKC_09380</name>
</gene>
<accession>A0ABD5NFB8</accession>
<dbReference type="AlphaFoldDB" id="A0ABD5NFB8"/>
<dbReference type="Proteomes" id="UP001595660">
    <property type="component" value="Unassembled WGS sequence"/>
</dbReference>
<keyword evidence="2" id="KW-1185">Reference proteome</keyword>
<evidence type="ECO:0000313" key="1">
    <source>
        <dbReference type="EMBL" id="MFC3477938.1"/>
    </source>
</evidence>
<comment type="caution">
    <text evidence="1">The sequence shown here is derived from an EMBL/GenBank/DDBJ whole genome shotgun (WGS) entry which is preliminary data.</text>
</comment>
<proteinExistence type="predicted"/>
<dbReference type="Gene3D" id="1.50.10.20">
    <property type="match status" value="1"/>
</dbReference>